<sequence>MNPNDIRRRQLLQLAGGTLALSGSHAAFAQAGWPTKPVTLVVAYAAGGNNDLRARQLGVPMAALLGQSVIVDNKPGASGNIGHDFIARALPDGHTLGIGAMGPLAVNAALFPKMTFNPATDFVPVVLVEKAPLVLVTRADKPFRTLKDVVAAAKARPGALTIGNAGNGGAHHLSGELFQDAAGIEMLSVPYKGGGPAASALLAGEIDMMFEQTYAALPSIQAGKTRALAVTSDKRLPSLPDVPTMAEAGHPGVTVSNWLGVIAPKGTPAAVVQRVNAAVNQALAQPDLRDKIAGPGNLVGGGTPEAFAAFITAERQRWAALIKAKGITLE</sequence>
<comment type="similarity">
    <text evidence="1">Belongs to the UPF0065 (bug) family.</text>
</comment>
<dbReference type="EMBL" id="JBBUTF010000025">
    <property type="protein sequence ID" value="MEK8028536.1"/>
    <property type="molecule type" value="Genomic_DNA"/>
</dbReference>
<dbReference type="PROSITE" id="PS51318">
    <property type="entry name" value="TAT"/>
    <property type="match status" value="1"/>
</dbReference>
<feature type="signal peptide" evidence="2">
    <location>
        <begin position="1"/>
        <end position="29"/>
    </location>
</feature>
<dbReference type="PANTHER" id="PTHR42928">
    <property type="entry name" value="TRICARBOXYLATE-BINDING PROTEIN"/>
    <property type="match status" value="1"/>
</dbReference>
<keyword evidence="4" id="KW-1185">Reference proteome</keyword>
<comment type="caution">
    <text evidence="3">The sequence shown here is derived from an EMBL/GenBank/DDBJ whole genome shotgun (WGS) entry which is preliminary data.</text>
</comment>
<evidence type="ECO:0000256" key="1">
    <source>
        <dbReference type="ARBA" id="ARBA00006987"/>
    </source>
</evidence>
<name>A0ABU9BFF5_9BURK</name>
<organism evidence="3 4">
    <name type="scientific">Pseudaquabacterium rugosum</name>
    <dbReference type="NCBI Taxonomy" id="2984194"/>
    <lineage>
        <taxon>Bacteria</taxon>
        <taxon>Pseudomonadati</taxon>
        <taxon>Pseudomonadota</taxon>
        <taxon>Betaproteobacteria</taxon>
        <taxon>Burkholderiales</taxon>
        <taxon>Sphaerotilaceae</taxon>
        <taxon>Pseudaquabacterium</taxon>
    </lineage>
</organism>
<feature type="chain" id="PRO_5046002507" evidence="2">
    <location>
        <begin position="30"/>
        <end position="330"/>
    </location>
</feature>
<gene>
    <name evidence="3" type="ORF">AACH11_21470</name>
</gene>
<dbReference type="InterPro" id="IPR042100">
    <property type="entry name" value="Bug_dom1"/>
</dbReference>
<dbReference type="Proteomes" id="UP001368500">
    <property type="component" value="Unassembled WGS sequence"/>
</dbReference>
<dbReference type="Gene3D" id="3.40.190.10">
    <property type="entry name" value="Periplasmic binding protein-like II"/>
    <property type="match status" value="1"/>
</dbReference>
<dbReference type="CDD" id="cd07012">
    <property type="entry name" value="PBP2_Bug_TTT"/>
    <property type="match status" value="1"/>
</dbReference>
<evidence type="ECO:0000313" key="3">
    <source>
        <dbReference type="EMBL" id="MEK8028536.1"/>
    </source>
</evidence>
<dbReference type="SUPFAM" id="SSF53850">
    <property type="entry name" value="Periplasmic binding protein-like II"/>
    <property type="match status" value="1"/>
</dbReference>
<dbReference type="PIRSF" id="PIRSF017082">
    <property type="entry name" value="YflP"/>
    <property type="match status" value="1"/>
</dbReference>
<accession>A0ABU9BFF5</accession>
<evidence type="ECO:0000256" key="2">
    <source>
        <dbReference type="SAM" id="SignalP"/>
    </source>
</evidence>
<protein>
    <submittedName>
        <fullName evidence="3">Tripartite tricarboxylate transporter substrate binding protein</fullName>
    </submittedName>
</protein>
<reference evidence="3 4" key="1">
    <citation type="submission" date="2024-04" db="EMBL/GenBank/DDBJ databases">
        <title>Novel species of the genus Ideonella isolated from streams.</title>
        <authorList>
            <person name="Lu H."/>
        </authorList>
    </citation>
    <scope>NUCLEOTIDE SEQUENCE [LARGE SCALE GENOMIC DNA]</scope>
    <source>
        <strain evidence="3 4">BYS139W</strain>
    </source>
</reference>
<dbReference type="Pfam" id="PF03401">
    <property type="entry name" value="TctC"/>
    <property type="match status" value="1"/>
</dbReference>
<evidence type="ECO:0000313" key="4">
    <source>
        <dbReference type="Proteomes" id="UP001368500"/>
    </source>
</evidence>
<dbReference type="InterPro" id="IPR005064">
    <property type="entry name" value="BUG"/>
</dbReference>
<proteinExistence type="inferred from homology"/>
<dbReference type="Gene3D" id="3.40.190.150">
    <property type="entry name" value="Bordetella uptake gene, domain 1"/>
    <property type="match status" value="1"/>
</dbReference>
<dbReference type="RefSeq" id="WP_341376317.1">
    <property type="nucleotide sequence ID" value="NZ_JBBUTF010000025.1"/>
</dbReference>
<dbReference type="InterPro" id="IPR006311">
    <property type="entry name" value="TAT_signal"/>
</dbReference>
<dbReference type="PANTHER" id="PTHR42928:SF5">
    <property type="entry name" value="BLR1237 PROTEIN"/>
    <property type="match status" value="1"/>
</dbReference>
<keyword evidence="2" id="KW-0732">Signal</keyword>